<evidence type="ECO:0000313" key="5">
    <source>
        <dbReference type="Proteomes" id="UP000597877"/>
    </source>
</evidence>
<dbReference type="PANTHER" id="PTHR43861">
    <property type="entry name" value="TRANS-ACONITATE 2-METHYLTRANSFERASE-RELATED"/>
    <property type="match status" value="1"/>
</dbReference>
<keyword evidence="5" id="KW-1185">Reference proteome</keyword>
<protein>
    <submittedName>
        <fullName evidence="4">Class I SAM-dependent methyltransferase</fullName>
    </submittedName>
</protein>
<reference evidence="4 5" key="1">
    <citation type="submission" date="2020-08" db="EMBL/GenBank/DDBJ databases">
        <title>Genome public.</title>
        <authorList>
            <person name="Liu C."/>
            <person name="Sun Q."/>
        </authorList>
    </citation>
    <scope>NUCLEOTIDE SEQUENCE [LARGE SCALE GENOMIC DNA]</scope>
    <source>
        <strain evidence="4 5">BX4</strain>
    </source>
</reference>
<evidence type="ECO:0000259" key="3">
    <source>
        <dbReference type="Pfam" id="PF13649"/>
    </source>
</evidence>
<dbReference type="SUPFAM" id="SSF53335">
    <property type="entry name" value="S-adenosyl-L-methionine-dependent methyltransferases"/>
    <property type="match status" value="1"/>
</dbReference>
<dbReference type="PANTHER" id="PTHR43861:SF1">
    <property type="entry name" value="TRANS-ACONITATE 2-METHYLTRANSFERASE"/>
    <property type="match status" value="1"/>
</dbReference>
<gene>
    <name evidence="4" type="ORF">H8S00_00085</name>
</gene>
<comment type="caution">
    <text evidence="4">The sequence shown here is derived from an EMBL/GenBank/DDBJ whole genome shotgun (WGS) entry which is preliminary data.</text>
</comment>
<keyword evidence="2" id="KW-0808">Transferase</keyword>
<dbReference type="Pfam" id="PF13649">
    <property type="entry name" value="Methyltransf_25"/>
    <property type="match status" value="1"/>
</dbReference>
<dbReference type="Proteomes" id="UP000597877">
    <property type="component" value="Unassembled WGS sequence"/>
</dbReference>
<evidence type="ECO:0000256" key="1">
    <source>
        <dbReference type="ARBA" id="ARBA00022603"/>
    </source>
</evidence>
<evidence type="ECO:0000313" key="4">
    <source>
        <dbReference type="EMBL" id="MBC5666399.1"/>
    </source>
</evidence>
<feature type="domain" description="Methyltransferase" evidence="3">
    <location>
        <begin position="42"/>
        <end position="137"/>
    </location>
</feature>
<sequence>MEAYTGFAEVYDKFMDNIDYPMWCHYLCELLKDNGVETGTLVELGCGTGNVTMGLAKEGYNIIGTDISPEMLGIAFEKLTDEVKNNILYVAMDMRELELPCQVAAAVSICDSINYITEYDDLVIVIKGVKKYLAPEGVFIFDLKTVKYFRSIGDNVIAEDRDECSFIWDNYFDESDNINEYQLSLFIKGDDGRYDKFVEEHYQRGYLIEEIKEAAKEAGMNIVSLYRAFSHENASEDDDRIYVVLKK</sequence>
<dbReference type="CDD" id="cd02440">
    <property type="entry name" value="AdoMet_MTases"/>
    <property type="match status" value="1"/>
</dbReference>
<accession>A0ABR7EYH8</accession>
<keyword evidence="1 4" id="KW-0489">Methyltransferase</keyword>
<dbReference type="EMBL" id="JACOOZ010000001">
    <property type="protein sequence ID" value="MBC5666399.1"/>
    <property type="molecule type" value="Genomic_DNA"/>
</dbReference>
<name>A0ABR7EYH8_9FIRM</name>
<evidence type="ECO:0000256" key="2">
    <source>
        <dbReference type="ARBA" id="ARBA00022679"/>
    </source>
</evidence>
<proteinExistence type="predicted"/>
<dbReference type="Gene3D" id="2.20.25.110">
    <property type="entry name" value="S-adenosyl-L-methionine-dependent methyltransferases"/>
    <property type="match status" value="1"/>
</dbReference>
<dbReference type="RefSeq" id="WP_118589082.1">
    <property type="nucleotide sequence ID" value="NZ_JACOOZ010000001.1"/>
</dbReference>
<dbReference type="Gene3D" id="3.40.50.150">
    <property type="entry name" value="Vaccinia Virus protein VP39"/>
    <property type="match status" value="1"/>
</dbReference>
<dbReference type="GO" id="GO:0008168">
    <property type="term" value="F:methyltransferase activity"/>
    <property type="evidence" value="ECO:0007669"/>
    <property type="project" value="UniProtKB-KW"/>
</dbReference>
<organism evidence="4 5">
    <name type="scientific">Eubacterium segne</name>
    <dbReference type="NCBI Taxonomy" id="2763045"/>
    <lineage>
        <taxon>Bacteria</taxon>
        <taxon>Bacillati</taxon>
        <taxon>Bacillota</taxon>
        <taxon>Clostridia</taxon>
        <taxon>Eubacteriales</taxon>
        <taxon>Eubacteriaceae</taxon>
        <taxon>Eubacterium</taxon>
    </lineage>
</organism>
<dbReference type="InterPro" id="IPR041698">
    <property type="entry name" value="Methyltransf_25"/>
</dbReference>
<dbReference type="GO" id="GO:0032259">
    <property type="term" value="P:methylation"/>
    <property type="evidence" value="ECO:0007669"/>
    <property type="project" value="UniProtKB-KW"/>
</dbReference>
<dbReference type="InterPro" id="IPR029063">
    <property type="entry name" value="SAM-dependent_MTases_sf"/>
</dbReference>